<evidence type="ECO:0000256" key="4">
    <source>
        <dbReference type="ARBA" id="ARBA00022759"/>
    </source>
</evidence>
<dbReference type="PANTHER" id="PTHR46986">
    <property type="entry name" value="ENDORIBONUCLEASE YBEY, CHLOROPLASTIC"/>
    <property type="match status" value="1"/>
</dbReference>
<dbReference type="InterPro" id="IPR002036">
    <property type="entry name" value="YbeY"/>
</dbReference>
<evidence type="ECO:0000313" key="9">
    <source>
        <dbReference type="Proteomes" id="UP000234328"/>
    </source>
</evidence>
<comment type="function">
    <text evidence="7">Single strand-specific metallo-endoribonuclease involved in late-stage 70S ribosome quality control and in maturation of the 3' terminus of the 16S rRNA.</text>
</comment>
<proteinExistence type="inferred from homology"/>
<comment type="caution">
    <text evidence="8">The sequence shown here is derived from an EMBL/GenBank/DDBJ whole genome shotgun (WGS) entry which is preliminary data.</text>
</comment>
<dbReference type="PROSITE" id="PS01306">
    <property type="entry name" value="UPF0054"/>
    <property type="match status" value="1"/>
</dbReference>
<protein>
    <recommendedName>
        <fullName evidence="7">Endoribonuclease YbeY</fullName>
        <ecNumber evidence="7">3.1.-.-</ecNumber>
    </recommendedName>
</protein>
<dbReference type="NCBIfam" id="TIGR00043">
    <property type="entry name" value="rRNA maturation RNase YbeY"/>
    <property type="match status" value="1"/>
</dbReference>
<dbReference type="OrthoDB" id="9807740at2"/>
<dbReference type="GO" id="GO:0006364">
    <property type="term" value="P:rRNA processing"/>
    <property type="evidence" value="ECO:0007669"/>
    <property type="project" value="UniProtKB-UniRule"/>
</dbReference>
<evidence type="ECO:0000256" key="7">
    <source>
        <dbReference type="HAMAP-Rule" id="MF_00009"/>
    </source>
</evidence>
<keyword evidence="6 7" id="KW-0862">Zinc</keyword>
<dbReference type="RefSeq" id="WP_102070906.1">
    <property type="nucleotide sequence ID" value="NZ_PDNV01000009.1"/>
</dbReference>
<dbReference type="InterPro" id="IPR020549">
    <property type="entry name" value="YbeY_CS"/>
</dbReference>
<organism evidence="8 9">
    <name type="scientific">Pollutimonas nitritireducens</name>
    <dbReference type="NCBI Taxonomy" id="2045209"/>
    <lineage>
        <taxon>Bacteria</taxon>
        <taxon>Pseudomonadati</taxon>
        <taxon>Pseudomonadota</taxon>
        <taxon>Betaproteobacteria</taxon>
        <taxon>Burkholderiales</taxon>
        <taxon>Alcaligenaceae</taxon>
        <taxon>Pollutimonas</taxon>
    </lineage>
</organism>
<keyword evidence="4 7" id="KW-0255">Endonuclease</keyword>
<dbReference type="GO" id="GO:0008270">
    <property type="term" value="F:zinc ion binding"/>
    <property type="evidence" value="ECO:0007669"/>
    <property type="project" value="UniProtKB-UniRule"/>
</dbReference>
<dbReference type="PANTHER" id="PTHR46986:SF1">
    <property type="entry name" value="ENDORIBONUCLEASE YBEY, CHLOROPLASTIC"/>
    <property type="match status" value="1"/>
</dbReference>
<feature type="binding site" evidence="7">
    <location>
        <position position="142"/>
    </location>
    <ligand>
        <name>Zn(2+)</name>
        <dbReference type="ChEBI" id="CHEBI:29105"/>
        <note>catalytic</note>
    </ligand>
</feature>
<dbReference type="GO" id="GO:0005737">
    <property type="term" value="C:cytoplasm"/>
    <property type="evidence" value="ECO:0007669"/>
    <property type="project" value="UniProtKB-SubCell"/>
</dbReference>
<dbReference type="Pfam" id="PF02130">
    <property type="entry name" value="YbeY"/>
    <property type="match status" value="1"/>
</dbReference>
<dbReference type="GO" id="GO:0004222">
    <property type="term" value="F:metalloendopeptidase activity"/>
    <property type="evidence" value="ECO:0007669"/>
    <property type="project" value="InterPro"/>
</dbReference>
<reference evidence="8 9" key="1">
    <citation type="submission" date="2017-10" db="EMBL/GenBank/DDBJ databases">
        <title>Two draft genome sequences of Pusillimonas sp. strains isolated from a nitrate- and radionuclide-contaminated groundwater in Russia.</title>
        <authorList>
            <person name="Grouzdev D.S."/>
            <person name="Tourova T.P."/>
            <person name="Goeva M.A."/>
            <person name="Babich T.L."/>
            <person name="Sokolova D.S."/>
            <person name="Abdullin R."/>
            <person name="Poltaraus A.B."/>
            <person name="Toshchakov S.V."/>
            <person name="Nazina T.N."/>
        </authorList>
    </citation>
    <scope>NUCLEOTIDE SEQUENCE [LARGE SCALE GENOMIC DNA]</scope>
    <source>
        <strain evidence="8 9">JR1/69-2-13</strain>
    </source>
</reference>
<keyword evidence="5 7" id="KW-0378">Hydrolase</keyword>
<dbReference type="EC" id="3.1.-.-" evidence="7"/>
<name>A0A2N4UDS2_9BURK</name>
<comment type="cofactor">
    <cofactor evidence="7">
        <name>Zn(2+)</name>
        <dbReference type="ChEBI" id="CHEBI:29105"/>
    </cofactor>
    <text evidence="7">Binds 1 zinc ion.</text>
</comment>
<evidence type="ECO:0000256" key="6">
    <source>
        <dbReference type="ARBA" id="ARBA00022833"/>
    </source>
</evidence>
<comment type="similarity">
    <text evidence="1 7">Belongs to the endoribonuclease YbeY family.</text>
</comment>
<feature type="binding site" evidence="7">
    <location>
        <position position="136"/>
    </location>
    <ligand>
        <name>Zn(2+)</name>
        <dbReference type="ChEBI" id="CHEBI:29105"/>
        <note>catalytic</note>
    </ligand>
</feature>
<dbReference type="Proteomes" id="UP000234328">
    <property type="component" value="Unassembled WGS sequence"/>
</dbReference>
<evidence type="ECO:0000256" key="5">
    <source>
        <dbReference type="ARBA" id="ARBA00022801"/>
    </source>
</evidence>
<keyword evidence="9" id="KW-1185">Reference proteome</keyword>
<keyword evidence="2 7" id="KW-0540">Nuclease</keyword>
<dbReference type="EMBL" id="PDNV01000009">
    <property type="protein sequence ID" value="PLC53163.1"/>
    <property type="molecule type" value="Genomic_DNA"/>
</dbReference>
<accession>A0A2N4UDS2</accession>
<dbReference type="GO" id="GO:0004521">
    <property type="term" value="F:RNA endonuclease activity"/>
    <property type="evidence" value="ECO:0007669"/>
    <property type="project" value="UniProtKB-UniRule"/>
</dbReference>
<dbReference type="Gene3D" id="3.40.390.30">
    <property type="entry name" value="Metalloproteases ('zincins'), catalytic domain"/>
    <property type="match status" value="1"/>
</dbReference>
<gene>
    <name evidence="7" type="primary">ybeY</name>
    <name evidence="8" type="ORF">CR155_15350</name>
</gene>
<keyword evidence="7" id="KW-0690">Ribosome biogenesis</keyword>
<comment type="subcellular location">
    <subcellularLocation>
        <location evidence="7">Cytoplasm</location>
    </subcellularLocation>
</comment>
<sequence length="170" mass="18740">MSPDPLLSLAIQYGTQAPELPRWRLRRWVRQAVNGVARTIAGTGNSGNQGYLPPTFTAAVLTLRLVDLEEGQTLNRDYRDRDYATNVLTFEYGVDPSGTASGDIVLCVPVLHREAVEQNKELLSHAAHLTVHGVLHALGYDHIDAIDAEKMEALEIDILGRIGISDPYRP</sequence>
<evidence type="ECO:0000256" key="3">
    <source>
        <dbReference type="ARBA" id="ARBA00022723"/>
    </source>
</evidence>
<evidence type="ECO:0000256" key="1">
    <source>
        <dbReference type="ARBA" id="ARBA00010875"/>
    </source>
</evidence>
<evidence type="ECO:0000313" key="8">
    <source>
        <dbReference type="EMBL" id="PLC53163.1"/>
    </source>
</evidence>
<evidence type="ECO:0000256" key="2">
    <source>
        <dbReference type="ARBA" id="ARBA00022722"/>
    </source>
</evidence>
<dbReference type="HAMAP" id="MF_00009">
    <property type="entry name" value="Endoribonucl_YbeY"/>
    <property type="match status" value="1"/>
</dbReference>
<keyword evidence="3 7" id="KW-0479">Metal-binding</keyword>
<dbReference type="InterPro" id="IPR023091">
    <property type="entry name" value="MetalPrtase_cat_dom_sf_prd"/>
</dbReference>
<dbReference type="AlphaFoldDB" id="A0A2N4UDS2"/>
<keyword evidence="7" id="KW-0963">Cytoplasm</keyword>
<feature type="binding site" evidence="7">
    <location>
        <position position="132"/>
    </location>
    <ligand>
        <name>Zn(2+)</name>
        <dbReference type="ChEBI" id="CHEBI:29105"/>
        <note>catalytic</note>
    </ligand>
</feature>
<keyword evidence="7" id="KW-0698">rRNA processing</keyword>
<dbReference type="SUPFAM" id="SSF55486">
    <property type="entry name" value="Metalloproteases ('zincins'), catalytic domain"/>
    <property type="match status" value="1"/>
</dbReference>